<proteinExistence type="predicted"/>
<dbReference type="InterPro" id="IPR013783">
    <property type="entry name" value="Ig-like_fold"/>
</dbReference>
<reference evidence="4" key="2">
    <citation type="submission" date="2025-09" db="UniProtKB">
        <authorList>
            <consortium name="Ensembl"/>
        </authorList>
    </citation>
    <scope>IDENTIFICATION</scope>
</reference>
<dbReference type="AlphaFoldDB" id="A0A670ZKF4"/>
<dbReference type="InterPro" id="IPR036179">
    <property type="entry name" value="Ig-like_dom_sf"/>
</dbReference>
<dbReference type="SUPFAM" id="SSF48726">
    <property type="entry name" value="Immunoglobulin"/>
    <property type="match status" value="2"/>
</dbReference>
<evidence type="ECO:0000313" key="5">
    <source>
        <dbReference type="Proteomes" id="UP000472273"/>
    </source>
</evidence>
<evidence type="ECO:0000256" key="2">
    <source>
        <dbReference type="ARBA" id="ARBA00023180"/>
    </source>
</evidence>
<dbReference type="PANTHER" id="PTHR19971">
    <property type="entry name" value="SIGNAL-REGULATORY PROTEIN BETA"/>
    <property type="match status" value="1"/>
</dbReference>
<dbReference type="Ensembl" id="ENSPTXT00000024017.1">
    <property type="protein sequence ID" value="ENSPTXP00000023292.1"/>
    <property type="gene ID" value="ENSPTXG00000016174.1"/>
</dbReference>
<evidence type="ECO:0000259" key="3">
    <source>
        <dbReference type="PROSITE" id="PS50835"/>
    </source>
</evidence>
<name>A0A670ZKF4_PSETE</name>
<sequence length="342" mass="37968">HIISCLLSFGKSRTVWQGLCLSQLIILLKTSQGFCSFFELCLICQKSAWVRTTGQNLLNSPSLDQESQKENWLQGKALRSPQLVGTSTDVSLLSPSVEPSQPQIIGPQDRIVAGSWASFQCLAKNFSSKAIKVFWKKDGKTIHSEKAKFFSSEGPRGRVYRVASSLAILLEQGDLRSQLIAEREEVMRSGGIRTFLLPVLWAWLGGRGFYFIFFMIPPSPVQLNTSVMVICNAENFYPENAAMGLFARDAPSGKGMVAPKTLNPDGTYSYKSFMEVMATEDRNSSIFLCQVKHDSQPLVNETTSTVIQCRGRQLVGRGPVVVGKKILVVHQEMSPREHPQSN</sequence>
<evidence type="ECO:0000256" key="1">
    <source>
        <dbReference type="ARBA" id="ARBA00023157"/>
    </source>
</evidence>
<protein>
    <recommendedName>
        <fullName evidence="3">Ig-like domain-containing protein</fullName>
    </recommendedName>
</protein>
<dbReference type="InterPro" id="IPR007110">
    <property type="entry name" value="Ig-like_dom"/>
</dbReference>
<dbReference type="Proteomes" id="UP000472273">
    <property type="component" value="Unplaced"/>
</dbReference>
<evidence type="ECO:0000313" key="4">
    <source>
        <dbReference type="Ensembl" id="ENSPTXP00000023292.1"/>
    </source>
</evidence>
<dbReference type="GeneTree" id="ENSGT00960000186656"/>
<dbReference type="InterPro" id="IPR051755">
    <property type="entry name" value="Ig-like_CS_Receptor"/>
</dbReference>
<accession>A0A670ZKF4</accession>
<dbReference type="InterPro" id="IPR003597">
    <property type="entry name" value="Ig_C1-set"/>
</dbReference>
<keyword evidence="1" id="KW-1015">Disulfide bond</keyword>
<organism evidence="4 5">
    <name type="scientific">Pseudonaja textilis</name>
    <name type="common">Eastern brown snake</name>
    <dbReference type="NCBI Taxonomy" id="8673"/>
    <lineage>
        <taxon>Eukaryota</taxon>
        <taxon>Metazoa</taxon>
        <taxon>Chordata</taxon>
        <taxon>Craniata</taxon>
        <taxon>Vertebrata</taxon>
        <taxon>Euteleostomi</taxon>
        <taxon>Lepidosauria</taxon>
        <taxon>Squamata</taxon>
        <taxon>Bifurcata</taxon>
        <taxon>Unidentata</taxon>
        <taxon>Episquamata</taxon>
        <taxon>Toxicofera</taxon>
        <taxon>Serpentes</taxon>
        <taxon>Colubroidea</taxon>
        <taxon>Elapidae</taxon>
        <taxon>Hydrophiinae</taxon>
        <taxon>Pseudonaja</taxon>
    </lineage>
</organism>
<dbReference type="Pfam" id="PF07654">
    <property type="entry name" value="C1-set"/>
    <property type="match status" value="2"/>
</dbReference>
<reference evidence="4" key="1">
    <citation type="submission" date="2025-08" db="UniProtKB">
        <authorList>
            <consortium name="Ensembl"/>
        </authorList>
    </citation>
    <scope>IDENTIFICATION</scope>
</reference>
<keyword evidence="2" id="KW-0325">Glycoprotein</keyword>
<feature type="domain" description="Ig-like" evidence="3">
    <location>
        <begin position="95"/>
        <end position="140"/>
    </location>
</feature>
<keyword evidence="5" id="KW-1185">Reference proteome</keyword>
<dbReference type="Gene3D" id="2.60.40.10">
    <property type="entry name" value="Immunoglobulins"/>
    <property type="match status" value="2"/>
</dbReference>
<dbReference type="PROSITE" id="PS50835">
    <property type="entry name" value="IG_LIKE"/>
    <property type="match status" value="1"/>
</dbReference>